<keyword evidence="3" id="KW-0378">Hydrolase</keyword>
<feature type="domain" description="Endonuclease/exonuclease/phosphatase" evidence="5">
    <location>
        <begin position="14"/>
        <end position="251"/>
    </location>
</feature>
<dbReference type="GO" id="GO:0004519">
    <property type="term" value="F:endonuclease activity"/>
    <property type="evidence" value="ECO:0007669"/>
    <property type="project" value="UniProtKB-KW"/>
</dbReference>
<comment type="similarity">
    <text evidence="1">Belongs to the DNase I family.</text>
</comment>
<dbReference type="GO" id="GO:0006308">
    <property type="term" value="P:DNA catabolic process"/>
    <property type="evidence" value="ECO:0007669"/>
    <property type="project" value="InterPro"/>
</dbReference>
<dbReference type="SMART" id="SM00476">
    <property type="entry name" value="DNaseIc"/>
    <property type="match status" value="1"/>
</dbReference>
<dbReference type="SUPFAM" id="SSF57884">
    <property type="entry name" value="Ada DNA repair protein, N-terminal domain (N-Ada 10)"/>
    <property type="match status" value="1"/>
</dbReference>
<evidence type="ECO:0000313" key="6">
    <source>
        <dbReference type="EMBL" id="QKZ07744.1"/>
    </source>
</evidence>
<dbReference type="KEGG" id="pez:HWQ56_19745"/>
<dbReference type="Gene3D" id="3.40.10.10">
    <property type="entry name" value="DNA Methylphosphotriester Repair Domain"/>
    <property type="match status" value="1"/>
</dbReference>
<dbReference type="Gene3D" id="3.60.10.10">
    <property type="entry name" value="Endonuclease/exonuclease/phosphatase"/>
    <property type="match status" value="1"/>
</dbReference>
<dbReference type="InterPro" id="IPR016202">
    <property type="entry name" value="DNase_I"/>
</dbReference>
<evidence type="ECO:0000256" key="1">
    <source>
        <dbReference type="ARBA" id="ARBA00007359"/>
    </source>
</evidence>
<dbReference type="PANTHER" id="PTHR11371">
    <property type="entry name" value="DEOXYRIBONUCLEASE"/>
    <property type="match status" value="1"/>
</dbReference>
<organism evidence="6 7">
    <name type="scientific">Pseudomonas eucalypticola</name>
    <dbReference type="NCBI Taxonomy" id="2599595"/>
    <lineage>
        <taxon>Bacteria</taxon>
        <taxon>Pseudomonadati</taxon>
        <taxon>Pseudomonadota</taxon>
        <taxon>Gammaproteobacteria</taxon>
        <taxon>Pseudomonadales</taxon>
        <taxon>Pseudomonadaceae</taxon>
        <taxon>Pseudomonas</taxon>
    </lineage>
</organism>
<reference evidence="6 7" key="1">
    <citation type="submission" date="2020-06" db="EMBL/GenBank/DDBJ databases">
        <title>Pseudomonas eucalypticola sp. nov., an endophyte of Eucalyptus dunnii leaves with biocontrol ability of eucalyptus leaf blight.</title>
        <authorList>
            <person name="Liu Y."/>
            <person name="Song Z."/>
            <person name="Zeng H."/>
            <person name="Lu M."/>
            <person name="Wang X."/>
            <person name="Lian X."/>
            <person name="Zhang Q."/>
        </authorList>
    </citation>
    <scope>NUCLEOTIDE SEQUENCE [LARGE SCALE GENOMIC DNA]</scope>
    <source>
        <strain evidence="6 7">NP-1</strain>
    </source>
</reference>
<protein>
    <submittedName>
        <fullName evidence="6">Endonuclease/exonuclease/phosphatase family protein</fullName>
    </submittedName>
</protein>
<dbReference type="CDD" id="cd10283">
    <property type="entry name" value="MnuA_DNase1-like"/>
    <property type="match status" value="1"/>
</dbReference>
<keyword evidence="6" id="KW-0269">Exonuclease</keyword>
<dbReference type="Pfam" id="PF03372">
    <property type="entry name" value="Exo_endo_phos"/>
    <property type="match status" value="1"/>
</dbReference>
<evidence type="ECO:0000256" key="4">
    <source>
        <dbReference type="SAM" id="MobiDB-lite"/>
    </source>
</evidence>
<evidence type="ECO:0000256" key="3">
    <source>
        <dbReference type="ARBA" id="ARBA00022801"/>
    </source>
</evidence>
<name>A0A7D5HB18_9PSED</name>
<evidence type="ECO:0000256" key="2">
    <source>
        <dbReference type="ARBA" id="ARBA00022722"/>
    </source>
</evidence>
<proteinExistence type="inferred from homology"/>
<dbReference type="GO" id="GO:0004536">
    <property type="term" value="F:DNA nuclease activity"/>
    <property type="evidence" value="ECO:0007669"/>
    <property type="project" value="InterPro"/>
</dbReference>
<gene>
    <name evidence="6" type="ORF">HWQ56_19745</name>
</gene>
<evidence type="ECO:0000259" key="5">
    <source>
        <dbReference type="Pfam" id="PF03372"/>
    </source>
</evidence>
<dbReference type="SUPFAM" id="SSF56219">
    <property type="entry name" value="DNase I-like"/>
    <property type="match status" value="1"/>
</dbReference>
<keyword evidence="2" id="KW-0540">Nuclease</keyword>
<dbReference type="InterPro" id="IPR036691">
    <property type="entry name" value="Endo/exonu/phosph_ase_sf"/>
</dbReference>
<sequence>MLVCGQAFADVRIGTWNLEHLSVRPGKDFASIAKVAQNVDFLAVQELMNEDGLTALQKALEQATGSKWSAMASHATGRSSYKEMYGFVWRDDAVAYEDGAVTYLDKGDHFEREPYSARFRNLKDNTAFVAATVHIHYGKTVADRTKEIAVLGDYWDWLKSVYDGNTNIMLMGDFNTPPTSTAWAGLRTSARPLMLQGASTLSTTDGQFSNLYDNIFVANESTIKVKTVQVFDYPSYLKMSNAKGRSSVSDHAPIFLDAVMGGKASGKATPFASTAPASKPQVASADSSTAATGPVRGNRNSQTYHRPDCPSYNTIAAKNRVEFDSEAAALAAHYHIAGNCR</sequence>
<keyword evidence="6" id="KW-0255">Endonuclease</keyword>
<dbReference type="EMBL" id="CP056030">
    <property type="protein sequence ID" value="QKZ07744.1"/>
    <property type="molecule type" value="Genomic_DNA"/>
</dbReference>
<accession>A0A7D5HB18</accession>
<dbReference type="Proteomes" id="UP000509568">
    <property type="component" value="Chromosome"/>
</dbReference>
<dbReference type="InterPro" id="IPR035451">
    <property type="entry name" value="Ada-like_dom_sf"/>
</dbReference>
<dbReference type="InterPro" id="IPR005135">
    <property type="entry name" value="Endo/exonuclease/phosphatase"/>
</dbReference>
<evidence type="ECO:0000313" key="7">
    <source>
        <dbReference type="Proteomes" id="UP000509568"/>
    </source>
</evidence>
<feature type="region of interest" description="Disordered" evidence="4">
    <location>
        <begin position="269"/>
        <end position="310"/>
    </location>
</feature>
<dbReference type="PANTHER" id="PTHR11371:SF31">
    <property type="entry name" value="EXTRACELLULAR NUCLEASE"/>
    <property type="match status" value="1"/>
</dbReference>
<dbReference type="AlphaFoldDB" id="A0A7D5HB18"/>
<keyword evidence="7" id="KW-1185">Reference proteome</keyword>
<dbReference type="GO" id="GO:0004527">
    <property type="term" value="F:exonuclease activity"/>
    <property type="evidence" value="ECO:0007669"/>
    <property type="project" value="UniProtKB-KW"/>
</dbReference>